<evidence type="ECO:0000313" key="1">
    <source>
        <dbReference type="EMBL" id="KAH7514145.1"/>
    </source>
</evidence>
<reference evidence="1" key="1">
    <citation type="journal article" date="2021" name="Front. Plant Sci.">
        <title>Chromosome-Scale Genome Assembly for Chinese Sour Jujube and Insights Into Its Genome Evolution and Domestication Signature.</title>
        <authorList>
            <person name="Shen L.-Y."/>
            <person name="Luo H."/>
            <person name="Wang X.-L."/>
            <person name="Wang X.-M."/>
            <person name="Qiu X.-J."/>
            <person name="Liu H."/>
            <person name="Zhou S.-S."/>
            <person name="Jia K.-H."/>
            <person name="Nie S."/>
            <person name="Bao Y.-T."/>
            <person name="Zhang R.-G."/>
            <person name="Yun Q.-Z."/>
            <person name="Chai Y.-H."/>
            <person name="Lu J.-Y."/>
            <person name="Li Y."/>
            <person name="Zhao S.-W."/>
            <person name="Mao J.-F."/>
            <person name="Jia S.-G."/>
            <person name="Mao Y.-M."/>
        </authorList>
    </citation>
    <scope>NUCLEOTIDE SEQUENCE</scope>
    <source>
        <strain evidence="1">AT0</strain>
        <tissue evidence="1">Leaf</tissue>
    </source>
</reference>
<name>A0A978UH64_ZIZJJ</name>
<sequence length="192" mass="21939">MTNAIQQQPRAGNANIVEQFQRLQPPSLEGSTDSLVAEDWIREMEKIFSFLKCTDAQKKGTQSLRVRLRNLRALRDGLRRPISVLWLQTYGEVLQTAQILKNDHDMSVKVESKERGTPFGEILYASQVLKSCIVTIDVVSALQARRWLRKWCRGFLASVVDTSKEDLTIRDVKIINEFADVFPDELPGILHE</sequence>
<evidence type="ECO:0000313" key="2">
    <source>
        <dbReference type="Proteomes" id="UP000813462"/>
    </source>
</evidence>
<accession>A0A978UH64</accession>
<gene>
    <name evidence="1" type="ORF">FEM48_Zijuj11G0057700</name>
</gene>
<comment type="caution">
    <text evidence="1">The sequence shown here is derived from an EMBL/GenBank/DDBJ whole genome shotgun (WGS) entry which is preliminary data.</text>
</comment>
<organism evidence="1 2">
    <name type="scientific">Ziziphus jujuba var. spinosa</name>
    <dbReference type="NCBI Taxonomy" id="714518"/>
    <lineage>
        <taxon>Eukaryota</taxon>
        <taxon>Viridiplantae</taxon>
        <taxon>Streptophyta</taxon>
        <taxon>Embryophyta</taxon>
        <taxon>Tracheophyta</taxon>
        <taxon>Spermatophyta</taxon>
        <taxon>Magnoliopsida</taxon>
        <taxon>eudicotyledons</taxon>
        <taxon>Gunneridae</taxon>
        <taxon>Pentapetalae</taxon>
        <taxon>rosids</taxon>
        <taxon>fabids</taxon>
        <taxon>Rosales</taxon>
        <taxon>Rhamnaceae</taxon>
        <taxon>Paliureae</taxon>
        <taxon>Ziziphus</taxon>
    </lineage>
</organism>
<dbReference type="EMBL" id="JAEACU010000011">
    <property type="protein sequence ID" value="KAH7514145.1"/>
    <property type="molecule type" value="Genomic_DNA"/>
</dbReference>
<evidence type="ECO:0008006" key="3">
    <source>
        <dbReference type="Google" id="ProtNLM"/>
    </source>
</evidence>
<protein>
    <recommendedName>
        <fullName evidence="3">Gag-Pol polyprotein</fullName>
    </recommendedName>
</protein>
<proteinExistence type="predicted"/>
<dbReference type="Proteomes" id="UP000813462">
    <property type="component" value="Unassembled WGS sequence"/>
</dbReference>
<dbReference type="AlphaFoldDB" id="A0A978UH64"/>